<keyword evidence="1" id="KW-0732">Signal</keyword>
<dbReference type="EMBL" id="PTRA01000001">
    <property type="protein sequence ID" value="PQA59877.1"/>
    <property type="molecule type" value="Genomic_DNA"/>
</dbReference>
<dbReference type="OrthoDB" id="5292580at2"/>
<dbReference type="InterPro" id="IPR025245">
    <property type="entry name" value="DUF4197"/>
</dbReference>
<dbReference type="Proteomes" id="UP000239590">
    <property type="component" value="Unassembled WGS sequence"/>
</dbReference>
<evidence type="ECO:0000256" key="1">
    <source>
        <dbReference type="SAM" id="SignalP"/>
    </source>
</evidence>
<dbReference type="Pfam" id="PF13852">
    <property type="entry name" value="DUF4197"/>
    <property type="match status" value="1"/>
</dbReference>
<evidence type="ECO:0000313" key="2">
    <source>
        <dbReference type="EMBL" id="PQA59877.1"/>
    </source>
</evidence>
<protein>
    <submittedName>
        <fullName evidence="2">DUF4197 domain-containing protein</fullName>
    </submittedName>
</protein>
<gene>
    <name evidence="2" type="ORF">C5O19_09715</name>
</gene>
<feature type="chain" id="PRO_5015770714" evidence="1">
    <location>
        <begin position="21"/>
        <end position="254"/>
    </location>
</feature>
<evidence type="ECO:0000313" key="3">
    <source>
        <dbReference type="Proteomes" id="UP000239590"/>
    </source>
</evidence>
<name>A0A2S7IQ82_9BACT</name>
<keyword evidence="3" id="KW-1185">Reference proteome</keyword>
<accession>A0A2S7IQ82</accession>
<proteinExistence type="predicted"/>
<sequence length="254" mass="27841">MKKVIGSLLVVCLSIQLAQAQSDSTQNTQRKSGWGGILEKAGSILKQGSQGTSSSDEIANGLKEALTLGIKKGSEQASKTDGFYKNALIKILLPPEVQKVEGTLRKIGLGKQVDQFVLTLNRGAEDASKKAFPIFVDAITKMTITDAISILKGEKNAATEYLKRTSFDALYKEFNPIIQTSIDKTQATRYYGTIVTTYNKIPLVPQKLNPDLDDYATRKAIDGLFLLVEQEEAKIRENPAARVTDLLKKVFGQQ</sequence>
<comment type="caution">
    <text evidence="2">The sequence shown here is derived from an EMBL/GenBank/DDBJ whole genome shotgun (WGS) entry which is preliminary data.</text>
</comment>
<dbReference type="AlphaFoldDB" id="A0A2S7IQ82"/>
<dbReference type="RefSeq" id="WP_104711701.1">
    <property type="nucleotide sequence ID" value="NZ_PTRA01000001.1"/>
</dbReference>
<organism evidence="2 3">
    <name type="scientific">Siphonobacter curvatus</name>
    <dbReference type="NCBI Taxonomy" id="2094562"/>
    <lineage>
        <taxon>Bacteria</taxon>
        <taxon>Pseudomonadati</taxon>
        <taxon>Bacteroidota</taxon>
        <taxon>Cytophagia</taxon>
        <taxon>Cytophagales</taxon>
        <taxon>Cytophagaceae</taxon>
        <taxon>Siphonobacter</taxon>
    </lineage>
</organism>
<reference evidence="3" key="1">
    <citation type="submission" date="2018-02" db="EMBL/GenBank/DDBJ databases">
        <title>Genome sequencing of Solimonas sp. HR-BB.</title>
        <authorList>
            <person name="Lee Y."/>
            <person name="Jeon C.O."/>
        </authorList>
    </citation>
    <scope>NUCLEOTIDE SEQUENCE [LARGE SCALE GENOMIC DNA]</scope>
    <source>
        <strain evidence="3">HR-U</strain>
    </source>
</reference>
<feature type="signal peptide" evidence="1">
    <location>
        <begin position="1"/>
        <end position="20"/>
    </location>
</feature>